<evidence type="ECO:0000256" key="1">
    <source>
        <dbReference type="SAM" id="MobiDB-lite"/>
    </source>
</evidence>
<name>A0A4D4LN89_STRVO</name>
<protein>
    <submittedName>
        <fullName evidence="2">Uncharacterized protein</fullName>
    </submittedName>
</protein>
<evidence type="ECO:0000313" key="3">
    <source>
        <dbReference type="Proteomes" id="UP000301309"/>
    </source>
</evidence>
<accession>A0A4D4LN89</accession>
<keyword evidence="3" id="KW-1185">Reference proteome</keyword>
<dbReference type="AlphaFoldDB" id="A0A4D4LN89"/>
<feature type="region of interest" description="Disordered" evidence="1">
    <location>
        <begin position="154"/>
        <end position="177"/>
    </location>
</feature>
<proteinExistence type="predicted"/>
<comment type="caution">
    <text evidence="2">The sequence shown here is derived from an EMBL/GenBank/DDBJ whole genome shotgun (WGS) entry which is preliminary data.</text>
</comment>
<dbReference type="Proteomes" id="UP000301309">
    <property type="component" value="Unassembled WGS sequence"/>
</dbReference>
<reference evidence="2 3" key="1">
    <citation type="journal article" date="2020" name="Int. J. Syst. Evol. Microbiol.">
        <title>Reclassification of Streptomyces castelarensis and Streptomyces sporoclivatus as later heterotypic synonyms of Streptomyces antimycoticus.</title>
        <authorList>
            <person name="Komaki H."/>
            <person name="Tamura T."/>
        </authorList>
    </citation>
    <scope>NUCLEOTIDE SEQUENCE [LARGE SCALE GENOMIC DNA]</scope>
    <source>
        <strain evidence="2 3">NBRC 13459</strain>
    </source>
</reference>
<dbReference type="EMBL" id="BJHW01000002">
    <property type="protein sequence ID" value="GDY59533.1"/>
    <property type="molecule type" value="Genomic_DNA"/>
</dbReference>
<feature type="region of interest" description="Disordered" evidence="1">
    <location>
        <begin position="1"/>
        <end position="73"/>
    </location>
</feature>
<organism evidence="2 3">
    <name type="scientific">Streptomyces violaceusniger</name>
    <dbReference type="NCBI Taxonomy" id="68280"/>
    <lineage>
        <taxon>Bacteria</taxon>
        <taxon>Bacillati</taxon>
        <taxon>Actinomycetota</taxon>
        <taxon>Actinomycetes</taxon>
        <taxon>Kitasatosporales</taxon>
        <taxon>Streptomycetaceae</taxon>
        <taxon>Streptomyces</taxon>
        <taxon>Streptomyces violaceusniger group</taxon>
    </lineage>
</organism>
<gene>
    <name evidence="2" type="ORF">SVIO_101560</name>
</gene>
<sequence>MMAGPYAPDLTPREQAAHGRPIRLSHPAQWQGLDHPDGLGRGGAPEPLPDRALQRAQGRCPPRPRFARSDGGHDDLTPLRVVHPHHACVPDTGLFPQDLLHHGRGHLHTAGDDHVIRPAEYLKTAVLPPAPEVVRAEPAVAEGTGRQLRPVEVAGRQGRSAESYRTARAGPGRPFRWRTDPHPYPLQRHPVVDAAAGGLGHAVRGHHPHTRLARPRQQWLGCARAAQQYGVELP</sequence>
<evidence type="ECO:0000313" key="2">
    <source>
        <dbReference type="EMBL" id="GDY59533.1"/>
    </source>
</evidence>